<evidence type="ECO:0000313" key="2">
    <source>
        <dbReference type="EMBL" id="AXK43710.1"/>
    </source>
</evidence>
<organism evidence="2 3">
    <name type="scientific">Erythrobacter aureus</name>
    <dbReference type="NCBI Taxonomy" id="2182384"/>
    <lineage>
        <taxon>Bacteria</taxon>
        <taxon>Pseudomonadati</taxon>
        <taxon>Pseudomonadota</taxon>
        <taxon>Alphaproteobacteria</taxon>
        <taxon>Sphingomonadales</taxon>
        <taxon>Erythrobacteraceae</taxon>
        <taxon>Erythrobacter/Porphyrobacter group</taxon>
        <taxon>Erythrobacter</taxon>
    </lineage>
</organism>
<protein>
    <submittedName>
        <fullName evidence="2">Uncharacterized protein</fullName>
    </submittedName>
</protein>
<feature type="transmembrane region" description="Helical" evidence="1">
    <location>
        <begin position="51"/>
        <end position="68"/>
    </location>
</feature>
<dbReference type="KEGG" id="err:DVR09_14720"/>
<feature type="transmembrane region" description="Helical" evidence="1">
    <location>
        <begin position="88"/>
        <end position="115"/>
    </location>
</feature>
<dbReference type="RefSeq" id="WP_115418023.1">
    <property type="nucleotide sequence ID" value="NZ_CP031358.1"/>
</dbReference>
<keyword evidence="3" id="KW-1185">Reference proteome</keyword>
<gene>
    <name evidence="2" type="ORF">DVR09_14720</name>
</gene>
<keyword evidence="2" id="KW-0614">Plasmid</keyword>
<sequence>MTNKFKAREAIARTIQIVLDNPKLVAMWCTLGLVTELAILPYGGFATTRDFLLFFPAILISTAIYYYIAQRMLSATGHPADKSNVLAYLGASILYGLIIGIGFIFLIIPGFILWARLSLFVPILLAEGKSVADLGSESWARTSGNTSEILLAYLPPFAMLVPLWLISIVNPSLGASFDIFTAIFASLAGAYWFALTIALYERFPAAADTAAA</sequence>
<name>A0A345YIF8_9SPHN</name>
<reference evidence="2 3" key="1">
    <citation type="submission" date="2018-07" db="EMBL/GenBank/DDBJ databases">
        <title>Genome sequence of Erythrobacter strain YH-07, an antagonistic bacterium isolated from Yellow Sea.</title>
        <authorList>
            <person name="Tang T."/>
            <person name="Liu Q."/>
            <person name="Sun X."/>
        </authorList>
    </citation>
    <scope>NUCLEOTIDE SEQUENCE [LARGE SCALE GENOMIC DNA]</scope>
    <source>
        <strain evidence="2 3">YH-07</strain>
        <plasmid evidence="2 3">unnamed</plasmid>
    </source>
</reference>
<geneLocation type="plasmid" evidence="2 3">
    <name>unnamed</name>
</geneLocation>
<accession>A0A345YIF8</accession>
<feature type="transmembrane region" description="Helical" evidence="1">
    <location>
        <begin position="179"/>
        <end position="200"/>
    </location>
</feature>
<evidence type="ECO:0000313" key="3">
    <source>
        <dbReference type="Proteomes" id="UP000254508"/>
    </source>
</evidence>
<keyword evidence="1" id="KW-0812">Transmembrane</keyword>
<proteinExistence type="predicted"/>
<keyword evidence="1" id="KW-0472">Membrane</keyword>
<feature type="transmembrane region" description="Helical" evidence="1">
    <location>
        <begin position="149"/>
        <end position="167"/>
    </location>
</feature>
<dbReference type="EMBL" id="CP031358">
    <property type="protein sequence ID" value="AXK43710.1"/>
    <property type="molecule type" value="Genomic_DNA"/>
</dbReference>
<feature type="transmembrane region" description="Helical" evidence="1">
    <location>
        <begin position="25"/>
        <end position="44"/>
    </location>
</feature>
<evidence type="ECO:0000256" key="1">
    <source>
        <dbReference type="SAM" id="Phobius"/>
    </source>
</evidence>
<keyword evidence="1" id="KW-1133">Transmembrane helix</keyword>
<dbReference type="Proteomes" id="UP000254508">
    <property type="component" value="Plasmid unnamed"/>
</dbReference>
<dbReference type="AlphaFoldDB" id="A0A345YIF8"/>